<name>A0A951QT52_9CYAN</name>
<dbReference type="InterPro" id="IPR018449">
    <property type="entry name" value="NIL_domain"/>
</dbReference>
<dbReference type="SMART" id="SM00930">
    <property type="entry name" value="NIL"/>
    <property type="match status" value="1"/>
</dbReference>
<proteinExistence type="predicted"/>
<evidence type="ECO:0000313" key="2">
    <source>
        <dbReference type="EMBL" id="MBW4671236.1"/>
    </source>
</evidence>
<dbReference type="InterPro" id="IPR045865">
    <property type="entry name" value="ACT-like_dom_sf"/>
</dbReference>
<reference evidence="2" key="2">
    <citation type="journal article" date="2022" name="Microbiol. Resour. Announc.">
        <title>Metagenome Sequencing to Explore Phylogenomics of Terrestrial Cyanobacteria.</title>
        <authorList>
            <person name="Ward R.D."/>
            <person name="Stajich J.E."/>
            <person name="Johansen J.R."/>
            <person name="Huntemann M."/>
            <person name="Clum A."/>
            <person name="Foster B."/>
            <person name="Foster B."/>
            <person name="Roux S."/>
            <person name="Palaniappan K."/>
            <person name="Varghese N."/>
            <person name="Mukherjee S."/>
            <person name="Reddy T.B.K."/>
            <person name="Daum C."/>
            <person name="Copeland A."/>
            <person name="Chen I.A."/>
            <person name="Ivanova N.N."/>
            <person name="Kyrpides N.C."/>
            <person name="Shapiro N."/>
            <person name="Eloe-Fadrosh E.A."/>
            <person name="Pietrasiak N."/>
        </authorList>
    </citation>
    <scope>NUCLEOTIDE SEQUENCE</scope>
    <source>
        <strain evidence="2">GSE-NOS-MK-12-04C</strain>
    </source>
</reference>
<sequence>MVSETQLINKRIRLRIPKDYHQEPVISRLVSNYGLTVNIAAAILGANAVGDGWFDLDLQGTTAQIDSAIAYLNELHLEIWDDSQTSSW</sequence>
<gene>
    <name evidence="2" type="ORF">KME60_28390</name>
</gene>
<dbReference type="Pfam" id="PF09383">
    <property type="entry name" value="NIL"/>
    <property type="match status" value="1"/>
</dbReference>
<dbReference type="EMBL" id="JAHHGZ010000041">
    <property type="protein sequence ID" value="MBW4671236.1"/>
    <property type="molecule type" value="Genomic_DNA"/>
</dbReference>
<dbReference type="Proteomes" id="UP000729701">
    <property type="component" value="Unassembled WGS sequence"/>
</dbReference>
<dbReference type="Gene3D" id="3.30.70.260">
    <property type="match status" value="1"/>
</dbReference>
<evidence type="ECO:0000259" key="1">
    <source>
        <dbReference type="SMART" id="SM00930"/>
    </source>
</evidence>
<organism evidence="2 3">
    <name type="scientific">Cyanomargarita calcarea GSE-NOS-MK-12-04C</name>
    <dbReference type="NCBI Taxonomy" id="2839659"/>
    <lineage>
        <taxon>Bacteria</taxon>
        <taxon>Bacillati</taxon>
        <taxon>Cyanobacteriota</taxon>
        <taxon>Cyanophyceae</taxon>
        <taxon>Nostocales</taxon>
        <taxon>Cyanomargaritaceae</taxon>
        <taxon>Cyanomargarita</taxon>
    </lineage>
</organism>
<dbReference type="AlphaFoldDB" id="A0A951QT52"/>
<protein>
    <submittedName>
        <fullName evidence="2">NIL domain-containing protein</fullName>
    </submittedName>
</protein>
<accession>A0A951QT52</accession>
<dbReference type="SUPFAM" id="SSF55021">
    <property type="entry name" value="ACT-like"/>
    <property type="match status" value="1"/>
</dbReference>
<reference evidence="2" key="1">
    <citation type="submission" date="2021-05" db="EMBL/GenBank/DDBJ databases">
        <authorList>
            <person name="Pietrasiak N."/>
            <person name="Ward R."/>
            <person name="Stajich J.E."/>
            <person name="Kurbessoian T."/>
        </authorList>
    </citation>
    <scope>NUCLEOTIDE SEQUENCE</scope>
    <source>
        <strain evidence="2">GSE-NOS-MK-12-04C</strain>
    </source>
</reference>
<comment type="caution">
    <text evidence="2">The sequence shown here is derived from an EMBL/GenBank/DDBJ whole genome shotgun (WGS) entry which is preliminary data.</text>
</comment>
<evidence type="ECO:0000313" key="3">
    <source>
        <dbReference type="Proteomes" id="UP000729701"/>
    </source>
</evidence>
<feature type="domain" description="NIL" evidence="1">
    <location>
        <begin position="8"/>
        <end position="82"/>
    </location>
</feature>